<dbReference type="eggNOG" id="COG2502">
    <property type="taxonomic scope" value="Bacteria"/>
</dbReference>
<dbReference type="Gene3D" id="3.30.930.10">
    <property type="entry name" value="Bira Bifunctional Protein, Domain 2"/>
    <property type="match status" value="1"/>
</dbReference>
<evidence type="ECO:0000256" key="6">
    <source>
        <dbReference type="ARBA" id="ARBA00022888"/>
    </source>
</evidence>
<dbReference type="PIRSF" id="PIRSF001555">
    <property type="entry name" value="Asp_ammon_ligase"/>
    <property type="match status" value="1"/>
</dbReference>
<dbReference type="PANTHER" id="PTHR30073">
    <property type="entry name" value="ASPARTATE--AMMONIA LIGASE"/>
    <property type="match status" value="1"/>
</dbReference>
<dbReference type="STRING" id="1048983.EL17_08600"/>
<dbReference type="GO" id="GO:0070981">
    <property type="term" value="P:L-asparagine biosynthetic process"/>
    <property type="evidence" value="ECO:0007669"/>
    <property type="project" value="UniProtKB-UniRule"/>
</dbReference>
<dbReference type="RefSeq" id="WP_051719910.1">
    <property type="nucleotide sequence ID" value="NZ_JMIH01000016.1"/>
</dbReference>
<accession>A0A074KW43</accession>
<keyword evidence="11" id="KW-1185">Reference proteome</keyword>
<keyword evidence="3 7" id="KW-0028">Amino-acid biosynthesis</keyword>
<organism evidence="10 11">
    <name type="scientific">Anditalea andensis</name>
    <dbReference type="NCBI Taxonomy" id="1048983"/>
    <lineage>
        <taxon>Bacteria</taxon>
        <taxon>Pseudomonadati</taxon>
        <taxon>Bacteroidota</taxon>
        <taxon>Cytophagia</taxon>
        <taxon>Cytophagales</taxon>
        <taxon>Cytophagaceae</taxon>
        <taxon>Anditalea</taxon>
    </lineage>
</organism>
<evidence type="ECO:0000256" key="4">
    <source>
        <dbReference type="ARBA" id="ARBA00022741"/>
    </source>
</evidence>
<dbReference type="GO" id="GO:0005829">
    <property type="term" value="C:cytosol"/>
    <property type="evidence" value="ECO:0007669"/>
    <property type="project" value="TreeGrafter"/>
</dbReference>
<comment type="pathway">
    <text evidence="7">Amino-acid biosynthesis; L-asparagine biosynthesis; L-asparagine from L-aspartate (ammonia route): step 1/1.</text>
</comment>
<protein>
    <recommendedName>
        <fullName evidence="7 8">Aspartate--ammonia ligase</fullName>
        <ecNumber evidence="7 8">6.3.1.1</ecNumber>
    </recommendedName>
    <alternativeName>
        <fullName evidence="7">Asparagine synthetase A</fullName>
    </alternativeName>
</protein>
<comment type="subcellular location">
    <subcellularLocation>
        <location evidence="7">Cytoplasm</location>
    </subcellularLocation>
</comment>
<dbReference type="OrthoDB" id="9766088at2"/>
<comment type="catalytic activity">
    <reaction evidence="7">
        <text>L-aspartate + NH4(+) + ATP = L-asparagine + AMP + diphosphate + H(+)</text>
        <dbReference type="Rhea" id="RHEA:11372"/>
        <dbReference type="ChEBI" id="CHEBI:15378"/>
        <dbReference type="ChEBI" id="CHEBI:28938"/>
        <dbReference type="ChEBI" id="CHEBI:29991"/>
        <dbReference type="ChEBI" id="CHEBI:30616"/>
        <dbReference type="ChEBI" id="CHEBI:33019"/>
        <dbReference type="ChEBI" id="CHEBI:58048"/>
        <dbReference type="ChEBI" id="CHEBI:456215"/>
        <dbReference type="EC" id="6.3.1.1"/>
    </reaction>
</comment>
<evidence type="ECO:0000256" key="5">
    <source>
        <dbReference type="ARBA" id="ARBA00022840"/>
    </source>
</evidence>
<dbReference type="Pfam" id="PF03590">
    <property type="entry name" value="AsnA"/>
    <property type="match status" value="1"/>
</dbReference>
<dbReference type="AlphaFoldDB" id="A0A074KW43"/>
<dbReference type="GO" id="GO:0004071">
    <property type="term" value="F:aspartate-ammonia ligase activity"/>
    <property type="evidence" value="ECO:0007669"/>
    <property type="project" value="UniProtKB-UniRule"/>
</dbReference>
<dbReference type="NCBIfam" id="TIGR00669">
    <property type="entry name" value="asnA"/>
    <property type="match status" value="1"/>
</dbReference>
<dbReference type="InterPro" id="IPR006195">
    <property type="entry name" value="aa-tRNA-synth_II"/>
</dbReference>
<evidence type="ECO:0000256" key="8">
    <source>
        <dbReference type="NCBIfam" id="TIGR00669"/>
    </source>
</evidence>
<evidence type="ECO:0000256" key="2">
    <source>
        <dbReference type="ARBA" id="ARBA00022598"/>
    </source>
</evidence>
<dbReference type="EC" id="6.3.1.1" evidence="7 8"/>
<evidence type="ECO:0000313" key="10">
    <source>
        <dbReference type="EMBL" id="KEO74186.1"/>
    </source>
</evidence>
<evidence type="ECO:0000256" key="7">
    <source>
        <dbReference type="HAMAP-Rule" id="MF_00555"/>
    </source>
</evidence>
<feature type="domain" description="Aminoacyl-transfer RNA synthetases class-II family profile" evidence="9">
    <location>
        <begin position="107"/>
        <end position="329"/>
    </location>
</feature>
<comment type="similarity">
    <text evidence="7">Belongs to the class-II aminoacyl-tRNA synthetase family. AsnA subfamily.</text>
</comment>
<reference evidence="10 11" key="1">
    <citation type="submission" date="2014-04" db="EMBL/GenBank/DDBJ databases">
        <title>Characterization and application of a salt tolerant electro-active bacterium.</title>
        <authorList>
            <person name="Yang L."/>
            <person name="Wei S."/>
            <person name="Tay Q.X.M."/>
        </authorList>
    </citation>
    <scope>NUCLEOTIDE SEQUENCE [LARGE SCALE GENOMIC DNA]</scope>
    <source>
        <strain evidence="10 11">LY1</strain>
    </source>
</reference>
<keyword evidence="5 7" id="KW-0067">ATP-binding</keyword>
<gene>
    <name evidence="7" type="primary">asnA</name>
    <name evidence="10" type="ORF">EL17_08600</name>
</gene>
<keyword evidence="2 7" id="KW-0436">Ligase</keyword>
<keyword evidence="1 7" id="KW-0963">Cytoplasm</keyword>
<comment type="caution">
    <text evidence="10">The sequence shown here is derived from an EMBL/GenBank/DDBJ whole genome shotgun (WGS) entry which is preliminary data.</text>
</comment>
<dbReference type="EMBL" id="JMIH01000016">
    <property type="protein sequence ID" value="KEO74186.1"/>
    <property type="molecule type" value="Genomic_DNA"/>
</dbReference>
<keyword evidence="4 7" id="KW-0547">Nucleotide-binding</keyword>
<evidence type="ECO:0000259" key="9">
    <source>
        <dbReference type="PROSITE" id="PS50862"/>
    </source>
</evidence>
<sequence>MHTAPHLTYKSILDRLETESALEFIKYHFPKILGNKLDLSKISSPLAIMDGTGINDDLNGIERPVNFPIKNQQDKKAVVIHSLAKWKRWQLKELDIPAGKGIITDMRALRPDEDYTPIHSLYVDQWDWEKHILPSHRNLTFLKDTVTRVYAALKETEMMIHDTFKALHPVLPEAITFIQTEDLLAQYPDLTPKEREQKVAERYGAVFLIGIGAKLSNGEAHDSRASDYDDWSSSTEEGYFGINGDILLWNPVLNQSFEISSMGVRVDAASLAHQMKISYTEQRKKLFFHKNLLEGKLPESIGGGIGQSRVCMFLLKKTHIGEVQAGIWPEEIIHSCKDLGINLM</sequence>
<dbReference type="SUPFAM" id="SSF55681">
    <property type="entry name" value="Class II aaRS and biotin synthetases"/>
    <property type="match status" value="1"/>
</dbReference>
<dbReference type="InterPro" id="IPR004618">
    <property type="entry name" value="AsnA"/>
</dbReference>
<keyword evidence="6 7" id="KW-0061">Asparagine biosynthesis</keyword>
<dbReference type="PANTHER" id="PTHR30073:SF5">
    <property type="entry name" value="ASPARTATE--AMMONIA LIGASE"/>
    <property type="match status" value="1"/>
</dbReference>
<name>A0A074KW43_9BACT</name>
<dbReference type="GO" id="GO:0005524">
    <property type="term" value="F:ATP binding"/>
    <property type="evidence" value="ECO:0007669"/>
    <property type="project" value="UniProtKB-UniRule"/>
</dbReference>
<evidence type="ECO:0000313" key="11">
    <source>
        <dbReference type="Proteomes" id="UP000027821"/>
    </source>
</evidence>
<dbReference type="InterPro" id="IPR045864">
    <property type="entry name" value="aa-tRNA-synth_II/BPL/LPL"/>
</dbReference>
<evidence type="ECO:0000256" key="3">
    <source>
        <dbReference type="ARBA" id="ARBA00022605"/>
    </source>
</evidence>
<evidence type="ECO:0000256" key="1">
    <source>
        <dbReference type="ARBA" id="ARBA00022490"/>
    </source>
</evidence>
<dbReference type="UniPathway" id="UPA00134">
    <property type="reaction ID" value="UER00194"/>
</dbReference>
<proteinExistence type="inferred from homology"/>
<dbReference type="PROSITE" id="PS50862">
    <property type="entry name" value="AA_TRNA_LIGASE_II"/>
    <property type="match status" value="1"/>
</dbReference>
<dbReference type="Proteomes" id="UP000027821">
    <property type="component" value="Unassembled WGS sequence"/>
</dbReference>
<dbReference type="HAMAP" id="MF_00555">
    <property type="entry name" value="AsnA"/>
    <property type="match status" value="1"/>
</dbReference>